<dbReference type="RefSeq" id="WP_268008321.1">
    <property type="nucleotide sequence ID" value="NZ_CP104067.1"/>
</dbReference>
<evidence type="ECO:0000259" key="1">
    <source>
        <dbReference type="Pfam" id="PF22790"/>
    </source>
</evidence>
<dbReference type="Pfam" id="PF22790">
    <property type="entry name" value="YkoP"/>
    <property type="match status" value="1"/>
</dbReference>
<accession>A0ABY6ZN86</accession>
<feature type="domain" description="YkoP-like" evidence="1">
    <location>
        <begin position="46"/>
        <end position="220"/>
    </location>
</feature>
<gene>
    <name evidence="2" type="ORF">NZD89_14150</name>
</gene>
<dbReference type="Proteomes" id="UP001164761">
    <property type="component" value="Chromosome"/>
</dbReference>
<organism evidence="2 3">
    <name type="scientific">Alicyclobacillus fastidiosus</name>
    <dbReference type="NCBI Taxonomy" id="392011"/>
    <lineage>
        <taxon>Bacteria</taxon>
        <taxon>Bacillati</taxon>
        <taxon>Bacillota</taxon>
        <taxon>Bacilli</taxon>
        <taxon>Bacillales</taxon>
        <taxon>Alicyclobacillaceae</taxon>
        <taxon>Alicyclobacillus</taxon>
    </lineage>
</organism>
<proteinExistence type="predicted"/>
<dbReference type="EMBL" id="CP104067">
    <property type="protein sequence ID" value="WAH44428.1"/>
    <property type="molecule type" value="Genomic_DNA"/>
</dbReference>
<dbReference type="InterPro" id="IPR054467">
    <property type="entry name" value="YkoP-like_dom"/>
</dbReference>
<name>A0ABY6ZN86_9BACL</name>
<keyword evidence="3" id="KW-1185">Reference proteome</keyword>
<evidence type="ECO:0000313" key="2">
    <source>
        <dbReference type="EMBL" id="WAH44428.1"/>
    </source>
</evidence>
<sequence>MIRLHRDRAMNMVHILLAFFLDEEYFIEDQAQQQKGGHNDRIHGLIWKSCDALFRLALGIKPLQQGKSDLFCIAKHRYLGRSLSVDGIRVRRFDPIIEIHMNNKVLNQAIREHGSVVSMAARLIKETKQSLPVLADCVASHKYEKAKILYSTTFIHRGVERFGFSTFPIQSQPAYRFLEWYLRNIFRMTNPNASSLFEARPDIFIPKIVAISKHRLIREYGGLRDGGFNSHSASEVSSN</sequence>
<evidence type="ECO:0000313" key="3">
    <source>
        <dbReference type="Proteomes" id="UP001164761"/>
    </source>
</evidence>
<reference evidence="2" key="1">
    <citation type="submission" date="2022-08" db="EMBL/GenBank/DDBJ databases">
        <title>Alicyclobacillus fastidiosus DSM 17978, complete genome.</title>
        <authorList>
            <person name="Wang Q."/>
            <person name="Cai R."/>
            <person name="Wang Z."/>
        </authorList>
    </citation>
    <scope>NUCLEOTIDE SEQUENCE</scope>
    <source>
        <strain evidence="2">DSM 17978</strain>
    </source>
</reference>
<protein>
    <recommendedName>
        <fullName evidence="1">YkoP-like domain-containing protein</fullName>
    </recommendedName>
</protein>